<evidence type="ECO:0000313" key="4">
    <source>
        <dbReference type="Proteomes" id="UP000403266"/>
    </source>
</evidence>
<comment type="caution">
    <text evidence="3">The sequence shown here is derived from an EMBL/GenBank/DDBJ whole genome shotgun (WGS) entry which is preliminary data.</text>
</comment>
<keyword evidence="1" id="KW-1133">Transmembrane helix</keyword>
<dbReference type="AlphaFoldDB" id="A0A5N7MPC9"/>
<proteinExistence type="predicted"/>
<reference evidence="3 4" key="1">
    <citation type="journal article" date="2019" name="Syst. Appl. Microbiol.">
        <title>Microvirga tunisiensis sp. nov., a root nodule symbiotic bacterium isolated from Lupinus micranthus and L. luteus grown in Northern Tunisia.</title>
        <authorList>
            <person name="Msaddak A."/>
            <person name="Rejili M."/>
            <person name="Duran D."/>
            <person name="Mars M."/>
            <person name="Palacios J.M."/>
            <person name="Ruiz-Argueso T."/>
            <person name="Rey L."/>
            <person name="Imperial J."/>
        </authorList>
    </citation>
    <scope>NUCLEOTIDE SEQUENCE [LARGE SCALE GENOMIC DNA]</scope>
    <source>
        <strain evidence="3 4">Lmie10</strain>
    </source>
</reference>
<accession>A0A5N7MPC9</accession>
<dbReference type="RefSeq" id="WP_152714606.1">
    <property type="nucleotide sequence ID" value="NZ_VOSJ01000136.1"/>
</dbReference>
<dbReference type="EMBL" id="VOSK01000136">
    <property type="protein sequence ID" value="MPR28309.1"/>
    <property type="molecule type" value="Genomic_DNA"/>
</dbReference>
<keyword evidence="4" id="KW-1185">Reference proteome</keyword>
<feature type="transmembrane region" description="Helical" evidence="1">
    <location>
        <begin position="111"/>
        <end position="131"/>
    </location>
</feature>
<feature type="transmembrane region" description="Helical" evidence="1">
    <location>
        <begin position="186"/>
        <end position="204"/>
    </location>
</feature>
<protein>
    <submittedName>
        <fullName evidence="3">Tripartite tricarboxylate transporter TctB family protein</fullName>
    </submittedName>
</protein>
<sequence>MSTHGGDAGHHSRGGPVRSPRSLLAGLTLISLAALALWLTRDLSQGTLYAMGPAMMPRWLAIGVGLGGLALLISAFIRTGDLLERWSLRGPAFVILAILAFATTIRPFSLGWISTPGLGLLFAGPLAILISGYASDEARWLELLILALGLTAFCMELFGDILNLPIPPFPNTFPELFPADWSQKAVLRATAAILACAAVILVILTRHRAPVRVDVADNSGRI</sequence>
<evidence type="ECO:0000256" key="1">
    <source>
        <dbReference type="SAM" id="Phobius"/>
    </source>
</evidence>
<dbReference type="Proteomes" id="UP000403266">
    <property type="component" value="Unassembled WGS sequence"/>
</dbReference>
<gene>
    <name evidence="3" type="ORF">FS320_24945</name>
</gene>
<keyword evidence="1" id="KW-0812">Transmembrane</keyword>
<dbReference type="OrthoDB" id="7914375at2"/>
<feature type="transmembrane region" description="Helical" evidence="1">
    <location>
        <begin position="59"/>
        <end position="77"/>
    </location>
</feature>
<evidence type="ECO:0000259" key="2">
    <source>
        <dbReference type="Pfam" id="PF07331"/>
    </source>
</evidence>
<feature type="transmembrane region" description="Helical" evidence="1">
    <location>
        <begin position="143"/>
        <end position="166"/>
    </location>
</feature>
<name>A0A5N7MPC9_9HYPH</name>
<dbReference type="Pfam" id="PF07331">
    <property type="entry name" value="TctB"/>
    <property type="match status" value="1"/>
</dbReference>
<feature type="transmembrane region" description="Helical" evidence="1">
    <location>
        <begin position="21"/>
        <end position="39"/>
    </location>
</feature>
<dbReference type="InterPro" id="IPR009936">
    <property type="entry name" value="DUF1468"/>
</dbReference>
<feature type="domain" description="DUF1468" evidence="2">
    <location>
        <begin position="24"/>
        <end position="167"/>
    </location>
</feature>
<keyword evidence="1" id="KW-0472">Membrane</keyword>
<organism evidence="3 4">
    <name type="scientific">Microvirga tunisiensis</name>
    <dbReference type="NCBI Taxonomy" id="2108360"/>
    <lineage>
        <taxon>Bacteria</taxon>
        <taxon>Pseudomonadati</taxon>
        <taxon>Pseudomonadota</taxon>
        <taxon>Alphaproteobacteria</taxon>
        <taxon>Hyphomicrobiales</taxon>
        <taxon>Methylobacteriaceae</taxon>
        <taxon>Microvirga</taxon>
    </lineage>
</organism>
<feature type="transmembrane region" description="Helical" evidence="1">
    <location>
        <begin position="86"/>
        <end position="105"/>
    </location>
</feature>
<evidence type="ECO:0000313" key="3">
    <source>
        <dbReference type="EMBL" id="MPR28309.1"/>
    </source>
</evidence>